<evidence type="ECO:0000256" key="3">
    <source>
        <dbReference type="ARBA" id="ARBA00023163"/>
    </source>
</evidence>
<keyword evidence="7" id="KW-1185">Reference proteome</keyword>
<name>A0A9R1VMZ6_LACSA</name>
<dbReference type="PANTHER" id="PTHR31744">
    <property type="entry name" value="PROTEIN CUP-SHAPED COTYLEDON 2-RELATED"/>
    <property type="match status" value="1"/>
</dbReference>
<keyword evidence="2" id="KW-0238">DNA-binding</keyword>
<accession>A0A9R1VMZ6</accession>
<dbReference type="OrthoDB" id="1871428at2759"/>
<dbReference type="Gene3D" id="2.170.150.80">
    <property type="entry name" value="NAC domain"/>
    <property type="match status" value="1"/>
</dbReference>
<reference evidence="6 7" key="1">
    <citation type="journal article" date="2017" name="Nat. Commun.">
        <title>Genome assembly with in vitro proximity ligation data and whole-genome triplication in lettuce.</title>
        <authorList>
            <person name="Reyes-Chin-Wo S."/>
            <person name="Wang Z."/>
            <person name="Yang X."/>
            <person name="Kozik A."/>
            <person name="Arikit S."/>
            <person name="Song C."/>
            <person name="Xia L."/>
            <person name="Froenicke L."/>
            <person name="Lavelle D.O."/>
            <person name="Truco M.J."/>
            <person name="Xia R."/>
            <person name="Zhu S."/>
            <person name="Xu C."/>
            <person name="Xu H."/>
            <person name="Xu X."/>
            <person name="Cox K."/>
            <person name="Korf I."/>
            <person name="Meyers B.C."/>
            <person name="Michelmore R.W."/>
        </authorList>
    </citation>
    <scope>NUCLEOTIDE SEQUENCE [LARGE SCALE GENOMIC DNA]</scope>
    <source>
        <strain evidence="7">cv. Salinas</strain>
        <tissue evidence="6">Seedlings</tissue>
    </source>
</reference>
<proteinExistence type="predicted"/>
<dbReference type="Gramene" id="rna-gnl|WGS:NBSK|LSAT_5X10860_mrna">
    <property type="protein sequence ID" value="cds-PLY98877.1"/>
    <property type="gene ID" value="gene-LSAT_5X10860"/>
</dbReference>
<feature type="domain" description="NAC" evidence="5">
    <location>
        <begin position="29"/>
        <end position="206"/>
    </location>
</feature>
<comment type="caution">
    <text evidence="6">The sequence shown here is derived from an EMBL/GenBank/DDBJ whole genome shotgun (WGS) entry which is preliminary data.</text>
</comment>
<evidence type="ECO:0000313" key="7">
    <source>
        <dbReference type="Proteomes" id="UP000235145"/>
    </source>
</evidence>
<dbReference type="EMBL" id="NBSK02000005">
    <property type="protein sequence ID" value="KAJ0207578.1"/>
    <property type="molecule type" value="Genomic_DNA"/>
</dbReference>
<dbReference type="PANTHER" id="PTHR31744:SF93">
    <property type="entry name" value="NAC DOMAIN-CONTAINING PROTEIN"/>
    <property type="match status" value="1"/>
</dbReference>
<evidence type="ECO:0000256" key="4">
    <source>
        <dbReference type="ARBA" id="ARBA00023242"/>
    </source>
</evidence>
<evidence type="ECO:0000256" key="1">
    <source>
        <dbReference type="ARBA" id="ARBA00023015"/>
    </source>
</evidence>
<evidence type="ECO:0000259" key="5">
    <source>
        <dbReference type="PROSITE" id="PS51005"/>
    </source>
</evidence>
<protein>
    <recommendedName>
        <fullName evidence="5">NAC domain-containing protein</fullName>
    </recommendedName>
</protein>
<dbReference type="PROSITE" id="PS51005">
    <property type="entry name" value="NAC"/>
    <property type="match status" value="1"/>
</dbReference>
<dbReference type="AlphaFoldDB" id="A0A9R1VMZ6"/>
<dbReference type="SUPFAM" id="SSF101941">
    <property type="entry name" value="NAC domain"/>
    <property type="match status" value="1"/>
</dbReference>
<keyword evidence="3" id="KW-0804">Transcription</keyword>
<evidence type="ECO:0000313" key="6">
    <source>
        <dbReference type="EMBL" id="KAJ0207578.1"/>
    </source>
</evidence>
<keyword evidence="4" id="KW-0539">Nucleus</keyword>
<dbReference type="GO" id="GO:0006355">
    <property type="term" value="P:regulation of DNA-templated transcription"/>
    <property type="evidence" value="ECO:0007669"/>
    <property type="project" value="InterPro"/>
</dbReference>
<dbReference type="Proteomes" id="UP000235145">
    <property type="component" value="Unassembled WGS sequence"/>
</dbReference>
<dbReference type="InterPro" id="IPR036093">
    <property type="entry name" value="NAC_dom_sf"/>
</dbReference>
<organism evidence="6 7">
    <name type="scientific">Lactuca sativa</name>
    <name type="common">Garden lettuce</name>
    <dbReference type="NCBI Taxonomy" id="4236"/>
    <lineage>
        <taxon>Eukaryota</taxon>
        <taxon>Viridiplantae</taxon>
        <taxon>Streptophyta</taxon>
        <taxon>Embryophyta</taxon>
        <taxon>Tracheophyta</taxon>
        <taxon>Spermatophyta</taxon>
        <taxon>Magnoliopsida</taxon>
        <taxon>eudicotyledons</taxon>
        <taxon>Gunneridae</taxon>
        <taxon>Pentapetalae</taxon>
        <taxon>asterids</taxon>
        <taxon>campanulids</taxon>
        <taxon>Asterales</taxon>
        <taxon>Asteraceae</taxon>
        <taxon>Cichorioideae</taxon>
        <taxon>Cichorieae</taxon>
        <taxon>Lactucinae</taxon>
        <taxon>Lactuca</taxon>
    </lineage>
</organism>
<keyword evidence="1" id="KW-0805">Transcription regulation</keyword>
<sequence>MSTHQKKHGEKVHKEISKLNFVRDGAIKLPPGFRFQPTDQEIVFQYLIRKVFSCPLPASIVPEILDICKFNPWDLPGDWEQDRYFFSKNEPKYGNGHRSNRASEDGYWKTTGFDKQITRCCSNNKSDSRRKEIITGMKKTLVFYKGKPMHGGSTTRTYWIMHEYRLVHSPNCLPNTSSNNDQPVNLFQQRSWIQMGNWVLCHIFMNRRSKVGGAEGKPITSGLTPQEELHHHGFMLRNDGINVKYESSSSLSSSSSCGSSVVTHEVSSVRKLLDDEDISRIM</sequence>
<dbReference type="Pfam" id="PF02365">
    <property type="entry name" value="NAM"/>
    <property type="match status" value="1"/>
</dbReference>
<evidence type="ECO:0000256" key="2">
    <source>
        <dbReference type="ARBA" id="ARBA00023125"/>
    </source>
</evidence>
<gene>
    <name evidence="6" type="ORF">LSAT_V11C500233200</name>
</gene>
<dbReference type="InterPro" id="IPR003441">
    <property type="entry name" value="NAC-dom"/>
</dbReference>
<dbReference type="GO" id="GO:0003677">
    <property type="term" value="F:DNA binding"/>
    <property type="evidence" value="ECO:0007669"/>
    <property type="project" value="UniProtKB-KW"/>
</dbReference>